<accession>A0A8J6E0T9</accession>
<feature type="region of interest" description="Disordered" evidence="1">
    <location>
        <begin position="145"/>
        <end position="187"/>
    </location>
</feature>
<comment type="caution">
    <text evidence="2">The sequence shown here is derived from an EMBL/GenBank/DDBJ whole genome shotgun (WGS) entry which is preliminary data.</text>
</comment>
<feature type="compositionally biased region" description="Basic residues" evidence="1">
    <location>
        <begin position="38"/>
        <end position="68"/>
    </location>
</feature>
<evidence type="ECO:0000313" key="2">
    <source>
        <dbReference type="EMBL" id="KAG9392261.1"/>
    </source>
</evidence>
<gene>
    <name evidence="2" type="ORF">J8273_5246</name>
</gene>
<keyword evidence="3" id="KW-1185">Reference proteome</keyword>
<feature type="compositionally biased region" description="Low complexity" evidence="1">
    <location>
        <begin position="77"/>
        <end position="86"/>
    </location>
</feature>
<proteinExistence type="predicted"/>
<protein>
    <submittedName>
        <fullName evidence="2">Uncharacterized protein</fullName>
    </submittedName>
</protein>
<reference evidence="2" key="1">
    <citation type="submission" date="2021-05" db="EMBL/GenBank/DDBJ databases">
        <title>A free-living protist that lacks canonical eukaryotic 1 DNA replication and segregation systems.</title>
        <authorList>
            <person name="Salas-Leiva D.E."/>
            <person name="Tromer E.C."/>
            <person name="Curtis B.A."/>
            <person name="Jerlstrom-Hultqvist J."/>
            <person name="Kolisko M."/>
            <person name="Yi Z."/>
            <person name="Salas-Leiva J.S."/>
            <person name="Gallot-Lavallee L."/>
            <person name="Kops G.J.P.L."/>
            <person name="Archibald J.M."/>
            <person name="Simpson A.G.B."/>
            <person name="Roger A.J."/>
        </authorList>
    </citation>
    <scope>NUCLEOTIDE SEQUENCE</scope>
    <source>
        <strain evidence="2">BICM</strain>
    </source>
</reference>
<evidence type="ECO:0000313" key="3">
    <source>
        <dbReference type="Proteomes" id="UP000717585"/>
    </source>
</evidence>
<feature type="region of interest" description="Disordered" evidence="1">
    <location>
        <begin position="28"/>
        <end position="96"/>
    </location>
</feature>
<dbReference type="AlphaFoldDB" id="A0A8J6E0T9"/>
<evidence type="ECO:0000256" key="1">
    <source>
        <dbReference type="SAM" id="MobiDB-lite"/>
    </source>
</evidence>
<sequence length="268" mass="29075">MKEGKSAPFSLNSTSISSFIGVKTTLKKKIRESAPSSPRKHKLLSKPGKKHRSAEHASSHHHHHHKSAKGSDKKSPRSSSSTARTVSSDRTKPADHQFALVPTVVMDYENMIPFQAPLQSQPYNSPSGELFTLPVVQESEHYSPYYSSLDDRPAAHGSRRRPSLRARSPQSWATASLSGTSPDTADLGEPNIEAVMNSLVNTDVASPSDPFGTRVARVMSADLDAVESIYSVSSSRQSPRDGALSLEVTGVMTLGSTQFRSVRTSFDT</sequence>
<dbReference type="Proteomes" id="UP000717585">
    <property type="component" value="Unassembled WGS sequence"/>
</dbReference>
<dbReference type="EMBL" id="JAHDYR010000038">
    <property type="protein sequence ID" value="KAG9392261.1"/>
    <property type="molecule type" value="Genomic_DNA"/>
</dbReference>
<name>A0A8J6E0T9_9EUKA</name>
<feature type="compositionally biased region" description="Polar residues" evidence="1">
    <location>
        <begin position="172"/>
        <end position="183"/>
    </location>
</feature>
<organism evidence="2 3">
    <name type="scientific">Carpediemonas membranifera</name>
    <dbReference type="NCBI Taxonomy" id="201153"/>
    <lineage>
        <taxon>Eukaryota</taxon>
        <taxon>Metamonada</taxon>
        <taxon>Carpediemonas-like organisms</taxon>
        <taxon>Carpediemonas</taxon>
    </lineage>
</organism>